<gene>
    <name evidence="2" type="ORF">AABD74_16275</name>
</gene>
<evidence type="ECO:0000256" key="1">
    <source>
        <dbReference type="SAM" id="Phobius"/>
    </source>
</evidence>
<name>A0ABZ2UC29_9FLAO</name>
<reference evidence="2 3" key="1">
    <citation type="submission" date="2024-03" db="EMBL/GenBank/DDBJ databases">
        <title>Flavobacterium soyae.</title>
        <authorList>
            <person name="Zheng W."/>
        </authorList>
    </citation>
    <scope>NUCLEOTIDE SEQUENCE [LARGE SCALE GENOMIC DNA]</scope>
    <source>
        <strain evidence="2 3">55</strain>
    </source>
</reference>
<keyword evidence="1" id="KW-0812">Transmembrane</keyword>
<feature type="transmembrane region" description="Helical" evidence="1">
    <location>
        <begin position="7"/>
        <end position="30"/>
    </location>
</feature>
<keyword evidence="3" id="KW-1185">Reference proteome</keyword>
<protein>
    <recommendedName>
        <fullName evidence="4">DUF2975 domain-containing protein</fullName>
    </recommendedName>
</protein>
<keyword evidence="1" id="KW-1133">Transmembrane helix</keyword>
<dbReference type="EMBL" id="CP150845">
    <property type="protein sequence ID" value="WYZ18718.1"/>
    <property type="molecule type" value="Genomic_DNA"/>
</dbReference>
<evidence type="ECO:0008006" key="4">
    <source>
        <dbReference type="Google" id="ProtNLM"/>
    </source>
</evidence>
<proteinExistence type="predicted"/>
<accession>A0ABZ2UC29</accession>
<keyword evidence="1" id="KW-0472">Membrane</keyword>
<feature type="transmembrane region" description="Helical" evidence="1">
    <location>
        <begin position="138"/>
        <end position="158"/>
    </location>
</feature>
<feature type="transmembrane region" description="Helical" evidence="1">
    <location>
        <begin position="42"/>
        <end position="62"/>
    </location>
</feature>
<dbReference type="Proteomes" id="UP001623852">
    <property type="component" value="Chromosome"/>
</dbReference>
<feature type="transmembrane region" description="Helical" evidence="1">
    <location>
        <begin position="97"/>
        <end position="118"/>
    </location>
</feature>
<organism evidence="2 3">
    <name type="scientific">Flavobacterium soyae</name>
    <dbReference type="NCBI Taxonomy" id="2903098"/>
    <lineage>
        <taxon>Bacteria</taxon>
        <taxon>Pseudomonadati</taxon>
        <taxon>Bacteroidota</taxon>
        <taxon>Flavobacteriia</taxon>
        <taxon>Flavobacteriales</taxon>
        <taxon>Flavobacteriaceae</taxon>
        <taxon>Flavobacterium</taxon>
    </lineage>
</organism>
<dbReference type="RefSeq" id="WP_406843578.1">
    <property type="nucleotide sequence ID" value="NZ_CP150845.1"/>
</dbReference>
<evidence type="ECO:0000313" key="3">
    <source>
        <dbReference type="Proteomes" id="UP001623852"/>
    </source>
</evidence>
<sequence>MSIRTFWVILIKILGLLLISGALTVIPQWFTSIFYTYQSGDVYNMAILASLLLIILFVYFFIFKICMYKTSWIIDKLKLDKGFDNETLELNSSENKIISIAVIVIGGLMFVENIPVLLREMFVFFQDKNLFKDYPKAGWIIFDFCKVILGYLLMTNSFRITNFIRSKKE</sequence>
<evidence type="ECO:0000313" key="2">
    <source>
        <dbReference type="EMBL" id="WYZ18718.1"/>
    </source>
</evidence>